<dbReference type="EMBL" id="MT143997">
    <property type="protein sequence ID" value="QJA45778.1"/>
    <property type="molecule type" value="Genomic_DNA"/>
</dbReference>
<evidence type="ECO:0000259" key="1">
    <source>
        <dbReference type="Pfam" id="PF07157"/>
    </source>
</evidence>
<gene>
    <name evidence="2" type="ORF">TM448A00282_0012</name>
    <name evidence="3" type="ORF">TM448B00260_0017</name>
</gene>
<dbReference type="AlphaFoldDB" id="A0A6H1ZE15"/>
<evidence type="ECO:0000313" key="2">
    <source>
        <dbReference type="EMBL" id="QJA45778.1"/>
    </source>
</evidence>
<feature type="domain" description="DNA circulation N-terminal" evidence="1">
    <location>
        <begin position="7"/>
        <end position="93"/>
    </location>
</feature>
<accession>A0A6H1ZE15</accession>
<protein>
    <submittedName>
        <fullName evidence="2">Putative DNA circulation protein</fullName>
    </submittedName>
</protein>
<proteinExistence type="predicted"/>
<dbReference type="InterPro" id="IPR009826">
    <property type="entry name" value="DNA_circ_N"/>
</dbReference>
<dbReference type="Pfam" id="PF07157">
    <property type="entry name" value="DNA_circ_N"/>
    <property type="match status" value="1"/>
</dbReference>
<sequence length="433" mass="46073">MAWRDDYRPGAFRGVPFHLKNSTRTGGRRTVLDEYPLRDVPSTQDMGRKARQFNLSMTVIGSDYMAQRDQLIEALEAWGPGTLIHPFYGELDVVVLGDYSVEESTEQGGLARITQNFAEAGERPRPDSQALPGAAVNSAADQVQAEAVAEFEADWSVSGSASFIADEALTMLGEASGAVGEAFDYAQGIAGPSIGAIQGATSTITNAGGLLSGAGSFNQLFTRLTGSFQQLMLAPGNLGLSLLGVVRSITSGSNPFAAFQAQAALFNLGSKAKQVRSSGYVTPARAQQAANQAAVYRLIERVAVTEATRLATSRPLDSQGQVLPGLTYENRDQAVDVRDQVVAELDRQQLAATPERYAALAKLTAALVGDMNRSSAALLPLARYQPKATMPALLIAHQLYGDARRADEIVGRNRIAHPGFVQGGQTLEVLKDA</sequence>
<organism evidence="2">
    <name type="scientific">viral metagenome</name>
    <dbReference type="NCBI Taxonomy" id="1070528"/>
    <lineage>
        <taxon>unclassified sequences</taxon>
        <taxon>metagenomes</taxon>
        <taxon>organismal metagenomes</taxon>
    </lineage>
</organism>
<name>A0A6H1ZE15_9ZZZZ</name>
<reference evidence="2" key="1">
    <citation type="submission" date="2020-03" db="EMBL/GenBank/DDBJ databases">
        <title>The deep terrestrial virosphere.</title>
        <authorList>
            <person name="Holmfeldt K."/>
            <person name="Nilsson E."/>
            <person name="Simone D."/>
            <person name="Lopez-Fernandez M."/>
            <person name="Wu X."/>
            <person name="de Brujin I."/>
            <person name="Lundin D."/>
            <person name="Andersson A."/>
            <person name="Bertilsson S."/>
            <person name="Dopson M."/>
        </authorList>
    </citation>
    <scope>NUCLEOTIDE SEQUENCE</scope>
    <source>
        <strain evidence="2">TM448A00282</strain>
        <strain evidence="3">TM448B00260</strain>
    </source>
</reference>
<evidence type="ECO:0000313" key="3">
    <source>
        <dbReference type="EMBL" id="QJH94613.1"/>
    </source>
</evidence>
<dbReference type="EMBL" id="MT144603">
    <property type="protein sequence ID" value="QJH94613.1"/>
    <property type="molecule type" value="Genomic_DNA"/>
</dbReference>